<dbReference type="Gene3D" id="3.40.50.720">
    <property type="entry name" value="NAD(P)-binding Rossmann-like Domain"/>
    <property type="match status" value="1"/>
</dbReference>
<name>A0ABR8YDY0_9MICC</name>
<dbReference type="InterPro" id="IPR001509">
    <property type="entry name" value="Epimerase_deHydtase"/>
</dbReference>
<evidence type="ECO:0000313" key="6">
    <source>
        <dbReference type="Proteomes" id="UP000652763"/>
    </source>
</evidence>
<keyword evidence="2" id="KW-0560">Oxidoreductase</keyword>
<keyword evidence="6" id="KW-1185">Reference proteome</keyword>
<protein>
    <submittedName>
        <fullName evidence="5">NAD(P)-dependent oxidoreductase</fullName>
    </submittedName>
</protein>
<evidence type="ECO:0000313" key="5">
    <source>
        <dbReference type="EMBL" id="MBD8042424.1"/>
    </source>
</evidence>
<dbReference type="SUPFAM" id="SSF51735">
    <property type="entry name" value="NAD(P)-binding Rossmann-fold domains"/>
    <property type="match status" value="1"/>
</dbReference>
<proteinExistence type="inferred from homology"/>
<accession>A0ABR8YDY0</accession>
<comment type="similarity">
    <text evidence="1">Belongs to the NAD(P)-dependent epimerase/dehydratase family.</text>
</comment>
<feature type="domain" description="NAD-dependent epimerase/dehydratase" evidence="4">
    <location>
        <begin position="13"/>
        <end position="188"/>
    </location>
</feature>
<reference evidence="5 6" key="1">
    <citation type="submission" date="2020-08" db="EMBL/GenBank/DDBJ databases">
        <title>A Genomic Blueprint of the Chicken Gut Microbiome.</title>
        <authorList>
            <person name="Gilroy R."/>
            <person name="Ravi A."/>
            <person name="Getino M."/>
            <person name="Pursley I."/>
            <person name="Horton D.L."/>
            <person name="Alikhan N.-F."/>
            <person name="Baker D."/>
            <person name="Gharbi K."/>
            <person name="Hall N."/>
            <person name="Watson M."/>
            <person name="Adriaenssens E.M."/>
            <person name="Foster-Nyarko E."/>
            <person name="Jarju S."/>
            <person name="Secka A."/>
            <person name="Antonio M."/>
            <person name="Oren A."/>
            <person name="Chaudhuri R."/>
            <person name="La Ragione R.M."/>
            <person name="Hildebrand F."/>
            <person name="Pallen M.J."/>
        </authorList>
    </citation>
    <scope>NUCLEOTIDE SEQUENCE [LARGE SCALE GENOMIC DNA]</scope>
    <source>
        <strain evidence="5 6">Sa2BUA2</strain>
    </source>
</reference>
<dbReference type="Proteomes" id="UP000652763">
    <property type="component" value="Unassembled WGS sequence"/>
</dbReference>
<gene>
    <name evidence="5" type="ORF">H9638_01230</name>
</gene>
<comment type="caution">
    <text evidence="5">The sequence shown here is derived from an EMBL/GenBank/DDBJ whole genome shotgun (WGS) entry which is preliminary data.</text>
</comment>
<dbReference type="PANTHER" id="PTHR43103">
    <property type="entry name" value="NUCLEOSIDE-DIPHOSPHATE-SUGAR EPIMERASE"/>
    <property type="match status" value="1"/>
</dbReference>
<keyword evidence="3" id="KW-0520">NAD</keyword>
<evidence type="ECO:0000256" key="2">
    <source>
        <dbReference type="ARBA" id="ARBA00023002"/>
    </source>
</evidence>
<dbReference type="Pfam" id="PF01370">
    <property type="entry name" value="Epimerase"/>
    <property type="match status" value="1"/>
</dbReference>
<evidence type="ECO:0000256" key="3">
    <source>
        <dbReference type="ARBA" id="ARBA00023027"/>
    </source>
</evidence>
<dbReference type="CDD" id="cd08946">
    <property type="entry name" value="SDR_e"/>
    <property type="match status" value="1"/>
</dbReference>
<evidence type="ECO:0000259" key="4">
    <source>
        <dbReference type="Pfam" id="PF01370"/>
    </source>
</evidence>
<evidence type="ECO:0000256" key="1">
    <source>
        <dbReference type="ARBA" id="ARBA00007637"/>
    </source>
</evidence>
<dbReference type="RefSeq" id="WP_191745364.1">
    <property type="nucleotide sequence ID" value="NZ_JACSQC010000001.1"/>
</dbReference>
<dbReference type="EMBL" id="JACSQC010000001">
    <property type="protein sequence ID" value="MBD8042424.1"/>
    <property type="molecule type" value="Genomic_DNA"/>
</dbReference>
<dbReference type="PANTHER" id="PTHR43103:SF5">
    <property type="entry name" value="4-EPIMERASE, PUTATIVE (AFU_ORTHOLOGUE AFUA_7G00360)-RELATED"/>
    <property type="match status" value="1"/>
</dbReference>
<organism evidence="5 6">
    <name type="scientific">Arthrobacter pullicola</name>
    <dbReference type="NCBI Taxonomy" id="2762224"/>
    <lineage>
        <taxon>Bacteria</taxon>
        <taxon>Bacillati</taxon>
        <taxon>Actinomycetota</taxon>
        <taxon>Actinomycetes</taxon>
        <taxon>Micrococcales</taxon>
        <taxon>Micrococcaceae</taxon>
        <taxon>Arthrobacter</taxon>
    </lineage>
</organism>
<dbReference type="InterPro" id="IPR036291">
    <property type="entry name" value="NAD(P)-bd_dom_sf"/>
</dbReference>
<sequence>MSGPWIQLPQRVALTGAAGSLASDIIPALQEAGIELRCIDRVRPLQDFGADWAICDVNDRAALSTALSGCDALIHLAGIPLEDDWDRILRANIDGTQAVLESARLQGITKAVLASSIHAVGFTPVPADGTTVPDETPVRPNTFYGVSKAALEALGSYYHDRHGMDVTCLRIASRFEQPRDARMLSTWLSPADAGSLFLHALDKPSSGYRIIWGVSANTRGYLSAAGGSAIGYEPVDDAELWAPGLIGPAAQENLQPSEWDQRFIGGIFCSPLPPRQPSQSTDTQETR</sequence>